<dbReference type="AlphaFoldDB" id="A0A1G6R486"/>
<dbReference type="CDD" id="cd01913">
    <property type="entry name" value="protease_HslV"/>
    <property type="match status" value="1"/>
</dbReference>
<dbReference type="GO" id="GO:0051603">
    <property type="term" value="P:proteolysis involved in protein catabolic process"/>
    <property type="evidence" value="ECO:0007669"/>
    <property type="project" value="InterPro"/>
</dbReference>
<keyword evidence="5 14" id="KW-0645">Protease</keyword>
<evidence type="ECO:0000256" key="2">
    <source>
        <dbReference type="ARBA" id="ARBA00006053"/>
    </source>
</evidence>
<comment type="similarity">
    <text evidence="2 14">Belongs to the peptidase T1B family. HslV subfamily.</text>
</comment>
<comment type="subunit">
    <text evidence="11 14">A double ring-shaped homohexamer of HslV is capped on each side by a ring-shaped HslU homohexamer. The assembly of the HslU/HslV complex is dependent on binding of ATP.</text>
</comment>
<dbReference type="NCBIfam" id="TIGR03692">
    <property type="entry name" value="ATP_dep_HslV"/>
    <property type="match status" value="1"/>
</dbReference>
<dbReference type="RefSeq" id="WP_025392236.1">
    <property type="nucleotide sequence ID" value="NZ_FMYU01000014.1"/>
</dbReference>
<proteinExistence type="inferred from homology"/>
<comment type="subcellular location">
    <subcellularLocation>
        <location evidence="1 14">Cytoplasm</location>
    </subcellularLocation>
</comment>
<dbReference type="InterPro" id="IPR029055">
    <property type="entry name" value="Ntn_hydrolases_N"/>
</dbReference>
<gene>
    <name evidence="14" type="primary">hslV</name>
    <name evidence="15" type="ORF">SAMN05660835_01718</name>
</gene>
<keyword evidence="3 14" id="KW-0963">Cytoplasm</keyword>
<evidence type="ECO:0000256" key="14">
    <source>
        <dbReference type="HAMAP-Rule" id="MF_00248"/>
    </source>
</evidence>
<dbReference type="EMBL" id="FMYU01000014">
    <property type="protein sequence ID" value="SDC98865.1"/>
    <property type="molecule type" value="Genomic_DNA"/>
</dbReference>
<evidence type="ECO:0000256" key="3">
    <source>
        <dbReference type="ARBA" id="ARBA00022490"/>
    </source>
</evidence>
<dbReference type="NCBIfam" id="NF003964">
    <property type="entry name" value="PRK05456.1"/>
    <property type="match status" value="1"/>
</dbReference>
<dbReference type="SUPFAM" id="SSF56235">
    <property type="entry name" value="N-terminal nucleophile aminohydrolases (Ntn hydrolases)"/>
    <property type="match status" value="1"/>
</dbReference>
<dbReference type="InterPro" id="IPR001353">
    <property type="entry name" value="Proteasome_sua/b"/>
</dbReference>
<comment type="function">
    <text evidence="14">Protease subunit of a proteasome-like degradation complex believed to be a general protein degrading machinery.</text>
</comment>
<dbReference type="InterPro" id="IPR023333">
    <property type="entry name" value="Proteasome_suB-type"/>
</dbReference>
<dbReference type="HAMAP" id="MF_00248">
    <property type="entry name" value="HslV"/>
    <property type="match status" value="1"/>
</dbReference>
<evidence type="ECO:0000256" key="8">
    <source>
        <dbReference type="ARBA" id="ARBA00022801"/>
    </source>
</evidence>
<dbReference type="GO" id="GO:0004298">
    <property type="term" value="F:threonine-type endopeptidase activity"/>
    <property type="evidence" value="ECO:0007669"/>
    <property type="project" value="UniProtKB-KW"/>
</dbReference>
<dbReference type="GO" id="GO:0046872">
    <property type="term" value="F:metal ion binding"/>
    <property type="evidence" value="ECO:0007669"/>
    <property type="project" value="UniProtKB-KW"/>
</dbReference>
<evidence type="ECO:0000256" key="9">
    <source>
        <dbReference type="ARBA" id="ARBA00023053"/>
    </source>
</evidence>
<keyword evidence="6 14" id="KW-0888">Threonine protease</keyword>
<dbReference type="PROSITE" id="PS51476">
    <property type="entry name" value="PROTEASOME_BETA_2"/>
    <property type="match status" value="1"/>
</dbReference>
<dbReference type="Proteomes" id="UP000199411">
    <property type="component" value="Unassembled WGS sequence"/>
</dbReference>
<dbReference type="GO" id="GO:0005839">
    <property type="term" value="C:proteasome core complex"/>
    <property type="evidence" value="ECO:0007669"/>
    <property type="project" value="InterPro"/>
</dbReference>
<evidence type="ECO:0000256" key="12">
    <source>
        <dbReference type="ARBA" id="ARBA00066335"/>
    </source>
</evidence>
<sequence>MQQFYSTTIIAVKKDNMVAIAGDGQVTLGNTVMKAKAKKIRRLYNDSILVGFAGASADAFTLFERLEEKLNKYSGNLTRSAVELTKDWRTDKILRRLEAMLIACDIDSMYLISGSGDVISPDENICAIGSGGPYALAAAKALLNHTDLNAQQIALESLKIASSICIYTNENIIVDKLERT</sequence>
<dbReference type="PIRSF" id="PIRSF039093">
    <property type="entry name" value="HslV"/>
    <property type="match status" value="1"/>
</dbReference>
<organism evidence="15 16">
    <name type="scientific">Desulfurella multipotens</name>
    <dbReference type="NCBI Taxonomy" id="79269"/>
    <lineage>
        <taxon>Bacteria</taxon>
        <taxon>Pseudomonadati</taxon>
        <taxon>Campylobacterota</taxon>
        <taxon>Desulfurellia</taxon>
        <taxon>Desulfurellales</taxon>
        <taxon>Desulfurellaceae</taxon>
        <taxon>Desulfurella</taxon>
    </lineage>
</organism>
<feature type="binding site" evidence="14">
    <location>
        <position position="168"/>
    </location>
    <ligand>
        <name>Na(+)</name>
        <dbReference type="ChEBI" id="CHEBI:29101"/>
    </ligand>
</feature>
<dbReference type="EC" id="3.4.25.2" evidence="12 14"/>
<feature type="active site" evidence="14">
    <location>
        <position position="7"/>
    </location>
</feature>
<dbReference type="OrthoDB" id="9804884at2"/>
<dbReference type="Gene3D" id="3.60.20.10">
    <property type="entry name" value="Glutamine Phosphoribosylpyrophosphate, subunit 1, domain 1"/>
    <property type="match status" value="1"/>
</dbReference>
<keyword evidence="8 14" id="KW-0378">Hydrolase</keyword>
<keyword evidence="9 14" id="KW-0915">Sodium</keyword>
<name>A0A1G6R486_9BACT</name>
<protein>
    <recommendedName>
        <fullName evidence="13 14">ATP-dependent protease subunit HslV</fullName>
        <ecNumber evidence="12 14">3.4.25.2</ecNumber>
    </recommendedName>
</protein>
<dbReference type="GO" id="GO:0009376">
    <property type="term" value="C:HslUV protease complex"/>
    <property type="evidence" value="ECO:0007669"/>
    <property type="project" value="UniProtKB-UniRule"/>
</dbReference>
<accession>A0A1G6R486</accession>
<feature type="binding site" evidence="14">
    <location>
        <position position="162"/>
    </location>
    <ligand>
        <name>Na(+)</name>
        <dbReference type="ChEBI" id="CHEBI:29101"/>
    </ligand>
</feature>
<evidence type="ECO:0000313" key="15">
    <source>
        <dbReference type="EMBL" id="SDC98865.1"/>
    </source>
</evidence>
<evidence type="ECO:0000256" key="11">
    <source>
        <dbReference type="ARBA" id="ARBA00064434"/>
    </source>
</evidence>
<dbReference type="Pfam" id="PF00227">
    <property type="entry name" value="Proteasome"/>
    <property type="match status" value="1"/>
</dbReference>
<feature type="binding site" evidence="14">
    <location>
        <position position="165"/>
    </location>
    <ligand>
        <name>Na(+)</name>
        <dbReference type="ChEBI" id="CHEBI:29101"/>
    </ligand>
</feature>
<evidence type="ECO:0000256" key="5">
    <source>
        <dbReference type="ARBA" id="ARBA00022670"/>
    </source>
</evidence>
<evidence type="ECO:0000256" key="7">
    <source>
        <dbReference type="ARBA" id="ARBA00022723"/>
    </source>
</evidence>
<dbReference type="PANTHER" id="PTHR32194">
    <property type="entry name" value="METALLOPROTEASE TLDD"/>
    <property type="match status" value="1"/>
</dbReference>
<keyword evidence="7 14" id="KW-0479">Metal-binding</keyword>
<keyword evidence="16" id="KW-1185">Reference proteome</keyword>
<dbReference type="PANTHER" id="PTHR32194:SF0">
    <property type="entry name" value="ATP-DEPENDENT PROTEASE SUBUNIT HSLV"/>
    <property type="match status" value="1"/>
</dbReference>
<evidence type="ECO:0000256" key="13">
    <source>
        <dbReference type="ARBA" id="ARBA00074399"/>
    </source>
</evidence>
<reference evidence="16" key="1">
    <citation type="submission" date="2016-10" db="EMBL/GenBank/DDBJ databases">
        <authorList>
            <person name="Varghese N."/>
            <person name="Submissions S."/>
        </authorList>
    </citation>
    <scope>NUCLEOTIDE SEQUENCE [LARGE SCALE GENOMIC DNA]</scope>
    <source>
        <strain evidence="16">DSM 8415</strain>
    </source>
</reference>
<dbReference type="InterPro" id="IPR022281">
    <property type="entry name" value="ATP-dep_Prtase_HsIV_su"/>
</dbReference>
<comment type="catalytic activity">
    <reaction evidence="10 14">
        <text>ATP-dependent cleavage of peptide bonds with broad specificity.</text>
        <dbReference type="EC" id="3.4.25.2"/>
    </reaction>
</comment>
<evidence type="ECO:0000256" key="10">
    <source>
        <dbReference type="ARBA" id="ARBA00052385"/>
    </source>
</evidence>
<comment type="activity regulation">
    <text evidence="14">Allosterically activated by HslU binding.</text>
</comment>
<keyword evidence="4 14" id="KW-0021">Allosteric enzyme</keyword>
<evidence type="ECO:0000256" key="4">
    <source>
        <dbReference type="ARBA" id="ARBA00022533"/>
    </source>
</evidence>
<evidence type="ECO:0000313" key="16">
    <source>
        <dbReference type="Proteomes" id="UP000199411"/>
    </source>
</evidence>
<dbReference type="FunFam" id="3.60.20.10:FF:000002">
    <property type="entry name" value="ATP-dependent protease subunit HslV"/>
    <property type="match status" value="1"/>
</dbReference>
<evidence type="ECO:0000256" key="1">
    <source>
        <dbReference type="ARBA" id="ARBA00004496"/>
    </source>
</evidence>
<evidence type="ECO:0000256" key="6">
    <source>
        <dbReference type="ARBA" id="ARBA00022698"/>
    </source>
</evidence>